<dbReference type="Proteomes" id="UP001214043">
    <property type="component" value="Chromosome"/>
</dbReference>
<organism evidence="1 2">
    <name type="scientific">Hyphococcus flavus</name>
    <dbReference type="NCBI Taxonomy" id="1866326"/>
    <lineage>
        <taxon>Bacteria</taxon>
        <taxon>Pseudomonadati</taxon>
        <taxon>Pseudomonadota</taxon>
        <taxon>Alphaproteobacteria</taxon>
        <taxon>Parvularculales</taxon>
        <taxon>Parvularculaceae</taxon>
        <taxon>Hyphococcus</taxon>
    </lineage>
</organism>
<dbReference type="EMBL" id="CP118166">
    <property type="protein sequence ID" value="WDI32774.1"/>
    <property type="molecule type" value="Genomic_DNA"/>
</dbReference>
<accession>A0AAF0CGR6</accession>
<evidence type="ECO:0000313" key="1">
    <source>
        <dbReference type="EMBL" id="WDI32774.1"/>
    </source>
</evidence>
<name>A0AAF0CGR6_9PROT</name>
<proteinExistence type="predicted"/>
<gene>
    <name evidence="1" type="ORF">PUV54_06135</name>
</gene>
<evidence type="ECO:0000313" key="2">
    <source>
        <dbReference type="Proteomes" id="UP001214043"/>
    </source>
</evidence>
<dbReference type="RefSeq" id="WP_274494716.1">
    <property type="nucleotide sequence ID" value="NZ_CP118166.1"/>
</dbReference>
<reference evidence="1" key="1">
    <citation type="submission" date="2023-02" db="EMBL/GenBank/DDBJ databases">
        <title>Genome sequence of Hyphococcus flavus.</title>
        <authorList>
            <person name="Rong J.-C."/>
            <person name="Zhao Q."/>
            <person name="Yi M."/>
            <person name="Wu J.-Y."/>
        </authorList>
    </citation>
    <scope>NUCLEOTIDE SEQUENCE</scope>
    <source>
        <strain evidence="1">MCCC 1K03223</strain>
    </source>
</reference>
<dbReference type="KEGG" id="hfl:PUV54_06135"/>
<protein>
    <submittedName>
        <fullName evidence="1">Uncharacterized protein</fullName>
    </submittedName>
</protein>
<sequence>MAQRQFVSPERKTLFGAAETPKPVKKPVTLQEQISDRLVEKYQNYERAAMRLDLRGEHDAAEVLKKAAARLRLIRNTGADAEEDLF</sequence>
<dbReference type="AlphaFoldDB" id="A0AAF0CGR6"/>
<keyword evidence="2" id="KW-1185">Reference proteome</keyword>